<feature type="domain" description="Histone deacetylase" evidence="1">
    <location>
        <begin position="65"/>
        <end position="212"/>
    </location>
</feature>
<dbReference type="GO" id="GO:0040029">
    <property type="term" value="P:epigenetic regulation of gene expression"/>
    <property type="evidence" value="ECO:0007669"/>
    <property type="project" value="TreeGrafter"/>
</dbReference>
<sequence>MKTGGLGLKISRRTLLKQGVSLAAVPIVARAARDDAELIYNRHIRLFYRPEMVLNRDVAANYSKSPQKPRLLLRFLQKKNLLTHFHQVSDWEPFDPQKFLIAHTRNYVDAFFAGIEPLASSNGLEWSAQFADSVRYTNASLYHAVAAAVKDPATVTFSPSSGFHHAMPTRGAGFCTFSGQVIASTNIYRQHRLSGVHIDLDGHYGNSIEDSRYFVKDLDLAVPPGCNVNPKGAHGEYLEDLRQQLMRIRKLFLRGQVHYVVYAHGADSHQWDDLGGQCTTEEWLAAARLVYTWINDLSRRLGRPVPLTLALFGGYREDDYDIVLSLHAADAA</sequence>
<dbReference type="PANTHER" id="PTHR10625">
    <property type="entry name" value="HISTONE DEACETYLASE HDAC1-RELATED"/>
    <property type="match status" value="1"/>
</dbReference>
<feature type="non-terminal residue" evidence="2">
    <location>
        <position position="332"/>
    </location>
</feature>
<name>W4LTI4_ENTF1</name>
<dbReference type="InterPro" id="IPR037138">
    <property type="entry name" value="His_deacetylse_dom_sf"/>
</dbReference>
<dbReference type="InterPro" id="IPR023801">
    <property type="entry name" value="His_deacetylse_dom"/>
</dbReference>
<dbReference type="Gene3D" id="3.40.800.20">
    <property type="entry name" value="Histone deacetylase domain"/>
    <property type="match status" value="1"/>
</dbReference>
<dbReference type="HOGENOM" id="CLU_840713_0_0_7"/>
<reference evidence="2 3" key="1">
    <citation type="journal article" date="2014" name="Nature">
        <title>An environmental bacterial taxon with a large and distinct metabolic repertoire.</title>
        <authorList>
            <person name="Wilson M.C."/>
            <person name="Mori T."/>
            <person name="Ruckert C."/>
            <person name="Uria A.R."/>
            <person name="Helf M.J."/>
            <person name="Takada K."/>
            <person name="Gernert C."/>
            <person name="Steffens U.A."/>
            <person name="Heycke N."/>
            <person name="Schmitt S."/>
            <person name="Rinke C."/>
            <person name="Helfrich E.J."/>
            <person name="Brachmann A.O."/>
            <person name="Gurgui C."/>
            <person name="Wakimoto T."/>
            <person name="Kracht M."/>
            <person name="Crusemann M."/>
            <person name="Hentschel U."/>
            <person name="Abe I."/>
            <person name="Matsunaga S."/>
            <person name="Kalinowski J."/>
            <person name="Takeyama H."/>
            <person name="Piel J."/>
        </authorList>
    </citation>
    <scope>NUCLEOTIDE SEQUENCE [LARGE SCALE GENOMIC DNA]</scope>
    <source>
        <strain evidence="3">TSY1</strain>
    </source>
</reference>
<evidence type="ECO:0000259" key="1">
    <source>
        <dbReference type="Pfam" id="PF00850"/>
    </source>
</evidence>
<keyword evidence="3" id="KW-1185">Reference proteome</keyword>
<dbReference type="GO" id="GO:0004407">
    <property type="term" value="F:histone deacetylase activity"/>
    <property type="evidence" value="ECO:0007669"/>
    <property type="project" value="TreeGrafter"/>
</dbReference>
<evidence type="ECO:0000313" key="2">
    <source>
        <dbReference type="EMBL" id="ETX01349.1"/>
    </source>
</evidence>
<accession>W4LTI4</accession>
<dbReference type="AlphaFoldDB" id="W4LTI4"/>
<proteinExistence type="predicted"/>
<dbReference type="PANTHER" id="PTHR10625:SF19">
    <property type="entry name" value="HISTONE DEACETYLASE 12"/>
    <property type="match status" value="1"/>
</dbReference>
<gene>
    <name evidence="2" type="ORF">ETSY1_07680</name>
</gene>
<dbReference type="Pfam" id="PF00850">
    <property type="entry name" value="Hist_deacetyl"/>
    <property type="match status" value="1"/>
</dbReference>
<organism evidence="2 3">
    <name type="scientific">Entotheonella factor</name>
    <dbReference type="NCBI Taxonomy" id="1429438"/>
    <lineage>
        <taxon>Bacteria</taxon>
        <taxon>Pseudomonadati</taxon>
        <taxon>Nitrospinota/Tectimicrobiota group</taxon>
        <taxon>Candidatus Tectimicrobiota</taxon>
        <taxon>Candidatus Entotheonellia</taxon>
        <taxon>Candidatus Entotheonellales</taxon>
        <taxon>Candidatus Entotheonellaceae</taxon>
        <taxon>Candidatus Entotheonella</taxon>
    </lineage>
</organism>
<dbReference type="SUPFAM" id="SSF52768">
    <property type="entry name" value="Arginase/deacetylase"/>
    <property type="match status" value="1"/>
</dbReference>
<evidence type="ECO:0000313" key="3">
    <source>
        <dbReference type="Proteomes" id="UP000019141"/>
    </source>
</evidence>
<protein>
    <recommendedName>
        <fullName evidence="1">Histone deacetylase domain-containing protein</fullName>
    </recommendedName>
</protein>
<dbReference type="InterPro" id="IPR023696">
    <property type="entry name" value="Ureohydrolase_dom_sf"/>
</dbReference>
<dbReference type="EMBL" id="AZHW01000242">
    <property type="protein sequence ID" value="ETX01349.1"/>
    <property type="molecule type" value="Genomic_DNA"/>
</dbReference>
<comment type="caution">
    <text evidence="2">The sequence shown here is derived from an EMBL/GenBank/DDBJ whole genome shotgun (WGS) entry which is preliminary data.</text>
</comment>
<dbReference type="Proteomes" id="UP000019141">
    <property type="component" value="Unassembled WGS sequence"/>
</dbReference>